<evidence type="ECO:0000256" key="3">
    <source>
        <dbReference type="ARBA" id="ARBA00022806"/>
    </source>
</evidence>
<feature type="domain" description="Helicase C-terminal" evidence="6">
    <location>
        <begin position="497"/>
        <end position="652"/>
    </location>
</feature>
<accession>A0A835ULE9</accession>
<dbReference type="GO" id="GO:0004520">
    <property type="term" value="F:DNA endonuclease activity"/>
    <property type="evidence" value="ECO:0007669"/>
    <property type="project" value="TreeGrafter"/>
</dbReference>
<dbReference type="FunFam" id="3.40.50.10810:FF:000044">
    <property type="entry name" value="Chromatin remodeling factor18"/>
    <property type="match status" value="1"/>
</dbReference>
<sequence>MTGLEEDWEFSADELDLLEQEAVRKISERKSSSAAAVTFHSASPLQPPASVTHDRISYESPSKTLLDSQVGKVEASSSGLQDCTSRGTIHGVSCLPKLCVRLFLHSSGLIAAKFPYNLMVVKAFQEVPKARWQPQERLWMFPFTSLVAAEQRLRSLGDVVELHSLHPLVFRALSAGKAVPDLSARYGRIPKSLESKLLPFQREGVRFMLLHGARALLADEMGLGKTLQAIAIASSLSDFWPVLVLTPSSLRLHWAAMIQQWLVVPAGDILAFLPHAGSNRGGYKIVLSNMKAAMHLDGCFNIVSYDTVPKLQDMLLSSDFKIVIADESHFLKNAQAKRTSASLPLIQKAQYAILLSGTPALSRPIELFKQLEALHPDVYKSVHEYGSRYCKGGMFGLYQGASNHEELHNLMKTTLMIRRLKNEVLSELPVKRRQQVFLDLNEKDLKGIRALFQELEIVKSKIQVCNSEENLGPLKITQKNLISKIYNDSAKAKIPAVLDYLCTVIEAGCKFLVFAHHVPMIDAIHQFFIKKVGCVRIDGSTPVTSRQALVSQFQENSEIRAAVLSIKAGGVGLTLTAASTVIFAELSWTPGDLIQAEDRVHRIGQATAINIYYLVANETVDDIIWDVVQSKLENIGQVLDGEEVKLEVSSSQTVSPRKQKKLDSFLKRCPIASGASPKAKVHKFSKDF</sequence>
<evidence type="ECO:0008006" key="10">
    <source>
        <dbReference type="Google" id="ProtNLM"/>
    </source>
</evidence>
<evidence type="ECO:0000256" key="4">
    <source>
        <dbReference type="ARBA" id="ARBA00022840"/>
    </source>
</evidence>
<dbReference type="Proteomes" id="UP000639772">
    <property type="component" value="Chromosome 10"/>
</dbReference>
<comment type="caution">
    <text evidence="8">The sequence shown here is derived from an EMBL/GenBank/DDBJ whole genome shotgun (WGS) entry which is preliminary data.</text>
</comment>
<dbReference type="PANTHER" id="PTHR45766:SF3">
    <property type="entry name" value="DNA ANNEALING HELICASE AND ENDONUCLEASE ZRANB3"/>
    <property type="match status" value="1"/>
</dbReference>
<evidence type="ECO:0000259" key="7">
    <source>
        <dbReference type="PROSITE" id="PS51467"/>
    </source>
</evidence>
<dbReference type="PROSITE" id="PS51194">
    <property type="entry name" value="HELICASE_CTER"/>
    <property type="match status" value="1"/>
</dbReference>
<evidence type="ECO:0000256" key="2">
    <source>
        <dbReference type="ARBA" id="ARBA00022801"/>
    </source>
</evidence>
<dbReference type="SUPFAM" id="SSF52540">
    <property type="entry name" value="P-loop containing nucleoside triphosphate hydrolases"/>
    <property type="match status" value="2"/>
</dbReference>
<dbReference type="CDD" id="cd18793">
    <property type="entry name" value="SF2_C_SNF"/>
    <property type="match status" value="1"/>
</dbReference>
<dbReference type="GO" id="GO:0043596">
    <property type="term" value="C:nuclear replication fork"/>
    <property type="evidence" value="ECO:0007669"/>
    <property type="project" value="TreeGrafter"/>
</dbReference>
<keyword evidence="1" id="KW-0547">Nucleotide-binding</keyword>
<dbReference type="EMBL" id="JADCNM010000010">
    <property type="protein sequence ID" value="KAG0465952.1"/>
    <property type="molecule type" value="Genomic_DNA"/>
</dbReference>
<reference evidence="8 9" key="1">
    <citation type="journal article" date="2020" name="Nat. Food">
        <title>A phased Vanilla planifolia genome enables genetic improvement of flavour and production.</title>
        <authorList>
            <person name="Hasing T."/>
            <person name="Tang H."/>
            <person name="Brym M."/>
            <person name="Khazi F."/>
            <person name="Huang T."/>
            <person name="Chambers A.H."/>
        </authorList>
    </citation>
    <scope>NUCLEOTIDE SEQUENCE [LARGE SCALE GENOMIC DNA]</scope>
    <source>
        <tissue evidence="8">Leaf</tissue>
    </source>
</reference>
<dbReference type="InterPro" id="IPR014001">
    <property type="entry name" value="Helicase_ATP-bd"/>
</dbReference>
<organism evidence="8 9">
    <name type="scientific">Vanilla planifolia</name>
    <name type="common">Vanilla</name>
    <dbReference type="NCBI Taxonomy" id="51239"/>
    <lineage>
        <taxon>Eukaryota</taxon>
        <taxon>Viridiplantae</taxon>
        <taxon>Streptophyta</taxon>
        <taxon>Embryophyta</taxon>
        <taxon>Tracheophyta</taxon>
        <taxon>Spermatophyta</taxon>
        <taxon>Magnoliopsida</taxon>
        <taxon>Liliopsida</taxon>
        <taxon>Asparagales</taxon>
        <taxon>Orchidaceae</taxon>
        <taxon>Vanilloideae</taxon>
        <taxon>Vanilleae</taxon>
        <taxon>Vanilla</taxon>
    </lineage>
</organism>
<keyword evidence="2" id="KW-0378">Hydrolase</keyword>
<dbReference type="Gene3D" id="3.40.50.300">
    <property type="entry name" value="P-loop containing nucleotide triphosphate hydrolases"/>
    <property type="match status" value="1"/>
</dbReference>
<dbReference type="GO" id="GO:0005524">
    <property type="term" value="F:ATP binding"/>
    <property type="evidence" value="ECO:0007669"/>
    <property type="project" value="UniProtKB-KW"/>
</dbReference>
<dbReference type="InterPro" id="IPR010003">
    <property type="entry name" value="HARP_dom"/>
</dbReference>
<dbReference type="InterPro" id="IPR027417">
    <property type="entry name" value="P-loop_NTPase"/>
</dbReference>
<dbReference type="PROSITE" id="PS51467">
    <property type="entry name" value="HARP"/>
    <property type="match status" value="1"/>
</dbReference>
<dbReference type="OrthoDB" id="2801544at2759"/>
<evidence type="ECO:0000313" key="8">
    <source>
        <dbReference type="EMBL" id="KAG0465952.1"/>
    </source>
</evidence>
<dbReference type="InterPro" id="IPR049730">
    <property type="entry name" value="SNF2/RAD54-like_C"/>
</dbReference>
<dbReference type="CDD" id="cd18010">
    <property type="entry name" value="DEXHc_HARP_SMARCAL1"/>
    <property type="match status" value="1"/>
</dbReference>
<dbReference type="GO" id="GO:0006281">
    <property type="term" value="P:DNA repair"/>
    <property type="evidence" value="ECO:0007669"/>
    <property type="project" value="TreeGrafter"/>
</dbReference>
<evidence type="ECO:0000256" key="1">
    <source>
        <dbReference type="ARBA" id="ARBA00022741"/>
    </source>
</evidence>
<dbReference type="SMART" id="SM00490">
    <property type="entry name" value="HELICc"/>
    <property type="match status" value="1"/>
</dbReference>
<dbReference type="GO" id="GO:0004386">
    <property type="term" value="F:helicase activity"/>
    <property type="evidence" value="ECO:0007669"/>
    <property type="project" value="UniProtKB-KW"/>
</dbReference>
<dbReference type="Pfam" id="PF00271">
    <property type="entry name" value="Helicase_C"/>
    <property type="match status" value="1"/>
</dbReference>
<dbReference type="GO" id="GO:0031297">
    <property type="term" value="P:replication fork processing"/>
    <property type="evidence" value="ECO:0007669"/>
    <property type="project" value="TreeGrafter"/>
</dbReference>
<feature type="domain" description="Helicase ATP-binding" evidence="5">
    <location>
        <begin position="206"/>
        <end position="377"/>
    </location>
</feature>
<proteinExistence type="predicted"/>
<feature type="domain" description="HARP" evidence="7">
    <location>
        <begin position="94"/>
        <end position="167"/>
    </location>
</feature>
<dbReference type="Pfam" id="PF00176">
    <property type="entry name" value="SNF2-rel_dom"/>
    <property type="match status" value="1"/>
</dbReference>
<dbReference type="SMART" id="SM00487">
    <property type="entry name" value="DEXDc"/>
    <property type="match status" value="1"/>
</dbReference>
<dbReference type="InterPro" id="IPR000330">
    <property type="entry name" value="SNF2_N"/>
</dbReference>
<evidence type="ECO:0000259" key="6">
    <source>
        <dbReference type="PROSITE" id="PS51194"/>
    </source>
</evidence>
<gene>
    <name evidence="8" type="ORF">HPP92_020116</name>
</gene>
<dbReference type="PROSITE" id="PS51192">
    <property type="entry name" value="HELICASE_ATP_BIND_1"/>
    <property type="match status" value="1"/>
</dbReference>
<protein>
    <recommendedName>
        <fullName evidence="10">SWI/SNF-related matrix-associated actin-dependent regulator of chromatin subfamily A-like protein 1</fullName>
    </recommendedName>
</protein>
<keyword evidence="4" id="KW-0067">ATP-binding</keyword>
<evidence type="ECO:0000259" key="5">
    <source>
        <dbReference type="PROSITE" id="PS51192"/>
    </source>
</evidence>
<keyword evidence="3" id="KW-0347">Helicase</keyword>
<evidence type="ECO:0000313" key="9">
    <source>
        <dbReference type="Proteomes" id="UP000639772"/>
    </source>
</evidence>
<dbReference type="FunFam" id="3.40.50.300:FF:001501">
    <property type="entry name" value="Chromatin remodeling factor18"/>
    <property type="match status" value="1"/>
</dbReference>
<name>A0A835ULE9_VANPL</name>
<dbReference type="AlphaFoldDB" id="A0A835ULE9"/>
<dbReference type="InterPro" id="IPR038718">
    <property type="entry name" value="SNF2-like_sf"/>
</dbReference>
<dbReference type="Gene3D" id="3.40.50.10810">
    <property type="entry name" value="Tandem AAA-ATPase domain"/>
    <property type="match status" value="1"/>
</dbReference>
<dbReference type="InterPro" id="IPR001650">
    <property type="entry name" value="Helicase_C-like"/>
</dbReference>
<dbReference type="GO" id="GO:0016787">
    <property type="term" value="F:hydrolase activity"/>
    <property type="evidence" value="ECO:0007669"/>
    <property type="project" value="UniProtKB-KW"/>
</dbReference>
<dbReference type="PANTHER" id="PTHR45766">
    <property type="entry name" value="DNA ANNEALING HELICASE AND ENDONUCLEASE ZRANB3 FAMILY MEMBER"/>
    <property type="match status" value="1"/>
</dbReference>